<dbReference type="Gene3D" id="3.40.605.10">
    <property type="entry name" value="Aldehyde Dehydrogenase, Chain A, domain 1"/>
    <property type="match status" value="1"/>
</dbReference>
<protein>
    <submittedName>
        <fullName evidence="7">DNA-directed RNA polymerase III subunit RPC8</fullName>
    </submittedName>
</protein>
<feature type="non-terminal residue" evidence="7">
    <location>
        <position position="1"/>
    </location>
</feature>
<dbReference type="SUPFAM" id="SSF53720">
    <property type="entry name" value="ALDH-like"/>
    <property type="match status" value="1"/>
</dbReference>
<dbReference type="PANTHER" id="PTHR43570:SF16">
    <property type="entry name" value="ALDEHYDE DEHYDROGENASE TYPE III, ISOFORM Q"/>
    <property type="match status" value="1"/>
</dbReference>
<gene>
    <name evidence="7" type="primary">POLR3H</name>
    <name evidence="7" type="ORF">FOZ63_032225</name>
</gene>
<keyword evidence="8" id="KW-1185">Reference proteome</keyword>
<dbReference type="SUPFAM" id="SSF50249">
    <property type="entry name" value="Nucleic acid-binding proteins"/>
    <property type="match status" value="1"/>
</dbReference>
<dbReference type="GO" id="GO:0006081">
    <property type="term" value="P:aldehyde metabolic process"/>
    <property type="evidence" value="ECO:0007669"/>
    <property type="project" value="InterPro"/>
</dbReference>
<dbReference type="InterPro" id="IPR012394">
    <property type="entry name" value="Aldehyde_DH_NAD(P)"/>
</dbReference>
<dbReference type="Gene3D" id="3.20.20.60">
    <property type="entry name" value="Phosphoenolpyruvate-binding domains"/>
    <property type="match status" value="1"/>
</dbReference>
<feature type="domain" description="RNA polymerase Rpb7-like N-terminal" evidence="5">
    <location>
        <begin position="174"/>
        <end position="229"/>
    </location>
</feature>
<sequence>MIFARVEALIAGLGQDEAMRRATAYLEKGGCDGIMIHSRQKDPQEIYDFLQVFRQQYPDKVKTPIILVPTSYNSVHESELAEHGANIVIHANQLIRAAYPAMQKVAAEILSAGRSQEVDGEIMPIKQVISFIDDNTSAPKATAHPTASSFYRVSEGISVVTTEPLPMFIITVVSDTIVLPPDEFEPGKHISHVRRRIQEKYVDRVIPDVGLVVALYDIIRITDAYIHPADFHHQKGGAFCKVAFRLCVFRPMVGETIVGVVDRSTATGLYVKLGSWFKDVHIPYADLKDPCLYDEQTKLWIWQYKREDATDSFFYRPGAEICFSVKAIVFNQRQEAKPGLAQAVAEKDSKGPSAPLPPMQVLGSVTGDGMGLTSCTYHLMSPTAVDTTPLLPGSAEFIPDTKPEEILPIYTSLTSAFRTDRTKSLEWRLGQLDALERMIRENGALFKQAMLEDMHVSPLDSDVMQVSLALSDIELFKANLESWMKPETVSSNLLTFPGKSELLSEPLGVVVVYGAWNYNFLLTLQP</sequence>
<dbReference type="GO" id="GO:0006351">
    <property type="term" value="P:DNA-templated transcription"/>
    <property type="evidence" value="ECO:0007669"/>
    <property type="project" value="InterPro"/>
</dbReference>
<keyword evidence="3" id="KW-0804">Transcription</keyword>
<dbReference type="InterPro" id="IPR005576">
    <property type="entry name" value="Rpb7-like_N"/>
</dbReference>
<dbReference type="Proteomes" id="UP000553632">
    <property type="component" value="Unassembled WGS sequence"/>
</dbReference>
<reference evidence="7 8" key="1">
    <citation type="submission" date="2020-04" db="EMBL/GenBank/DDBJ databases">
        <title>Perkinsus olseni comparative genomics.</title>
        <authorList>
            <person name="Bogema D.R."/>
        </authorList>
    </citation>
    <scope>NUCLEOTIDE SEQUENCE [LARGE SCALE GENOMIC DNA]</scope>
    <source>
        <strain evidence="7 8">ATCC PRA-207</strain>
    </source>
</reference>
<dbReference type="GO" id="GO:0005737">
    <property type="term" value="C:cytoplasm"/>
    <property type="evidence" value="ECO:0007669"/>
    <property type="project" value="TreeGrafter"/>
</dbReference>
<dbReference type="InterPro" id="IPR016162">
    <property type="entry name" value="Ald_DH_N"/>
</dbReference>
<keyword evidence="1 7" id="KW-0240">DNA-directed RNA polymerase</keyword>
<evidence type="ECO:0000256" key="1">
    <source>
        <dbReference type="ARBA" id="ARBA00022478"/>
    </source>
</evidence>
<dbReference type="PANTHER" id="PTHR43570">
    <property type="entry name" value="ALDEHYDE DEHYDROGENASE"/>
    <property type="match status" value="1"/>
</dbReference>
<keyword evidence="2" id="KW-0560">Oxidoreductase</keyword>
<dbReference type="Gene3D" id="3.30.1490.120">
    <property type="entry name" value="RNA polymerase Rpb7-like, N-terminal domain"/>
    <property type="match status" value="1"/>
</dbReference>
<evidence type="ECO:0000259" key="6">
    <source>
        <dbReference type="Pfam" id="PF08292"/>
    </source>
</evidence>
<proteinExistence type="predicted"/>
<dbReference type="InterPro" id="IPR012340">
    <property type="entry name" value="NA-bd_OB-fold"/>
</dbReference>
<dbReference type="EMBL" id="JABANO010031692">
    <property type="protein sequence ID" value="KAF4709839.1"/>
    <property type="molecule type" value="Genomic_DNA"/>
</dbReference>
<name>A0A7J6QMM4_PEROL</name>
<dbReference type="SUPFAM" id="SSF51621">
    <property type="entry name" value="Phosphoenolpyruvate/pyruvate domain"/>
    <property type="match status" value="1"/>
</dbReference>
<feature type="domain" description="RNA polymerase III subunit Rpc25" evidence="6">
    <location>
        <begin position="255"/>
        <end position="374"/>
    </location>
</feature>
<dbReference type="Pfam" id="PF03876">
    <property type="entry name" value="SHS2_Rpb7-N"/>
    <property type="match status" value="1"/>
</dbReference>
<dbReference type="GO" id="GO:0004029">
    <property type="term" value="F:aldehyde dehydrogenase (NAD+) activity"/>
    <property type="evidence" value="ECO:0007669"/>
    <property type="project" value="TreeGrafter"/>
</dbReference>
<dbReference type="InterPro" id="IPR015813">
    <property type="entry name" value="Pyrv/PenolPyrv_kinase-like_dom"/>
</dbReference>
<evidence type="ECO:0000256" key="4">
    <source>
        <dbReference type="ARBA" id="ARBA00023242"/>
    </source>
</evidence>
<evidence type="ECO:0000259" key="5">
    <source>
        <dbReference type="Pfam" id="PF03876"/>
    </source>
</evidence>
<accession>A0A7J6QMM4</accession>
<organism evidence="7 8">
    <name type="scientific">Perkinsus olseni</name>
    <name type="common">Perkinsus atlanticus</name>
    <dbReference type="NCBI Taxonomy" id="32597"/>
    <lineage>
        <taxon>Eukaryota</taxon>
        <taxon>Sar</taxon>
        <taxon>Alveolata</taxon>
        <taxon>Perkinsozoa</taxon>
        <taxon>Perkinsea</taxon>
        <taxon>Perkinsida</taxon>
        <taxon>Perkinsidae</taxon>
        <taxon>Perkinsus</taxon>
    </lineage>
</organism>
<evidence type="ECO:0000256" key="2">
    <source>
        <dbReference type="ARBA" id="ARBA00023002"/>
    </source>
</evidence>
<dbReference type="InterPro" id="IPR013238">
    <property type="entry name" value="RNA_pol_III_Rbc25"/>
</dbReference>
<dbReference type="Pfam" id="PF13714">
    <property type="entry name" value="PEP_mutase"/>
    <property type="match status" value="1"/>
</dbReference>
<dbReference type="InterPro" id="IPR036898">
    <property type="entry name" value="RNA_pol_Rpb7-like_N_sf"/>
</dbReference>
<dbReference type="AlphaFoldDB" id="A0A7J6QMM4"/>
<dbReference type="SUPFAM" id="SSF88798">
    <property type="entry name" value="N-terminal, heterodimerisation domain of RBP7 (RpoE)"/>
    <property type="match status" value="1"/>
</dbReference>
<evidence type="ECO:0000313" key="8">
    <source>
        <dbReference type="Proteomes" id="UP000553632"/>
    </source>
</evidence>
<dbReference type="InterPro" id="IPR016161">
    <property type="entry name" value="Ald_DH/histidinol_DH"/>
</dbReference>
<keyword evidence="4" id="KW-0539">Nucleus</keyword>
<dbReference type="Pfam" id="PF08292">
    <property type="entry name" value="RNA_pol_Rbc25"/>
    <property type="match status" value="1"/>
</dbReference>
<comment type="caution">
    <text evidence="7">The sequence shown here is derived from an EMBL/GenBank/DDBJ whole genome shotgun (WGS) entry which is preliminary data.</text>
</comment>
<dbReference type="Gene3D" id="2.40.50.140">
    <property type="entry name" value="Nucleic acid-binding proteins"/>
    <property type="match status" value="1"/>
</dbReference>
<evidence type="ECO:0000256" key="3">
    <source>
        <dbReference type="ARBA" id="ARBA00023163"/>
    </source>
</evidence>
<dbReference type="GO" id="GO:0000428">
    <property type="term" value="C:DNA-directed RNA polymerase complex"/>
    <property type="evidence" value="ECO:0007669"/>
    <property type="project" value="UniProtKB-KW"/>
</dbReference>
<dbReference type="InterPro" id="IPR040442">
    <property type="entry name" value="Pyrv_kinase-like_dom_sf"/>
</dbReference>
<evidence type="ECO:0000313" key="7">
    <source>
        <dbReference type="EMBL" id="KAF4709839.1"/>
    </source>
</evidence>